<proteinExistence type="predicted"/>
<dbReference type="AlphaFoldDB" id="A0ABD5S333"/>
<protein>
    <submittedName>
        <fullName evidence="2">Glycosyltransferase family 2 protein</fullName>
    </submittedName>
</protein>
<dbReference type="InterPro" id="IPR001173">
    <property type="entry name" value="Glyco_trans_2-like"/>
</dbReference>
<dbReference type="Pfam" id="PF00535">
    <property type="entry name" value="Glycos_transf_2"/>
    <property type="match status" value="1"/>
</dbReference>
<reference evidence="2 3" key="1">
    <citation type="journal article" date="2019" name="Int. J. Syst. Evol. Microbiol.">
        <title>The Global Catalogue of Microorganisms (GCM) 10K type strain sequencing project: providing services to taxonomists for standard genome sequencing and annotation.</title>
        <authorList>
            <consortium name="The Broad Institute Genomics Platform"/>
            <consortium name="The Broad Institute Genome Sequencing Center for Infectious Disease"/>
            <person name="Wu L."/>
            <person name="Ma J."/>
        </authorList>
    </citation>
    <scope>NUCLEOTIDE SEQUENCE [LARGE SCALE GENOMIC DNA]</scope>
    <source>
        <strain evidence="2 3">NBRC 111368</strain>
    </source>
</reference>
<keyword evidence="3" id="KW-1185">Reference proteome</keyword>
<feature type="domain" description="Glycosyltransferase 2-like" evidence="1">
    <location>
        <begin position="5"/>
        <end position="134"/>
    </location>
</feature>
<sequence length="287" mass="32816">MALVSALIPTHNRADRVGGAIETVLNQTYDDVEAVVVCDGSTDGTEAVLDGYAADDRVRVRYNGENRGISYSFNRAADVADGDYYCILGDDDRWHPEKVERQLERMASLDDEYGVVYTGGVLTTESGLVSRRYRPTQRGEIYPEILRGFDLHPHSSHMIKRRDYEAVDGFDESFPRGVDWDMTVRLAKRCKFDYLPEVLTRRTSHDSNISDEPQQLEVGRLMWRKYRDEMVEHPEIARRFLATWYTAKARIELRHEGEHAAGIESAARAFRYRPTLHGAVWLALVLA</sequence>
<evidence type="ECO:0000313" key="2">
    <source>
        <dbReference type="EMBL" id="MFC6726054.1"/>
    </source>
</evidence>
<organism evidence="2 3">
    <name type="scientific">Halobium palmae</name>
    <dbReference type="NCBI Taxonomy" id="1776492"/>
    <lineage>
        <taxon>Archaea</taxon>
        <taxon>Methanobacteriati</taxon>
        <taxon>Methanobacteriota</taxon>
        <taxon>Stenosarchaea group</taxon>
        <taxon>Halobacteria</taxon>
        <taxon>Halobacteriales</taxon>
        <taxon>Haloferacaceae</taxon>
        <taxon>Halobium</taxon>
    </lineage>
</organism>
<feature type="non-terminal residue" evidence="2">
    <location>
        <position position="287"/>
    </location>
</feature>
<accession>A0ABD5S333</accession>
<dbReference type="GO" id="GO:0016758">
    <property type="term" value="F:hexosyltransferase activity"/>
    <property type="evidence" value="ECO:0007669"/>
    <property type="project" value="UniProtKB-ARBA"/>
</dbReference>
<evidence type="ECO:0000259" key="1">
    <source>
        <dbReference type="Pfam" id="PF00535"/>
    </source>
</evidence>
<dbReference type="Gene3D" id="3.90.550.10">
    <property type="entry name" value="Spore Coat Polysaccharide Biosynthesis Protein SpsA, Chain A"/>
    <property type="match status" value="1"/>
</dbReference>
<dbReference type="Proteomes" id="UP001596328">
    <property type="component" value="Unassembled WGS sequence"/>
</dbReference>
<comment type="caution">
    <text evidence="2">The sequence shown here is derived from an EMBL/GenBank/DDBJ whole genome shotgun (WGS) entry which is preliminary data.</text>
</comment>
<dbReference type="CDD" id="cd00761">
    <property type="entry name" value="Glyco_tranf_GTA_type"/>
    <property type="match status" value="1"/>
</dbReference>
<dbReference type="EMBL" id="JBHSWU010000861">
    <property type="protein sequence ID" value="MFC6726054.1"/>
    <property type="molecule type" value="Genomic_DNA"/>
</dbReference>
<gene>
    <name evidence="2" type="ORF">ACFQE1_17125</name>
</gene>
<dbReference type="PANTHER" id="PTHR22916:SF3">
    <property type="entry name" value="UDP-GLCNAC:BETAGAL BETA-1,3-N-ACETYLGLUCOSAMINYLTRANSFERASE-LIKE PROTEIN 1"/>
    <property type="match status" value="1"/>
</dbReference>
<evidence type="ECO:0000313" key="3">
    <source>
        <dbReference type="Proteomes" id="UP001596328"/>
    </source>
</evidence>
<dbReference type="InterPro" id="IPR029044">
    <property type="entry name" value="Nucleotide-diphossugar_trans"/>
</dbReference>
<name>A0ABD5S333_9EURY</name>
<dbReference type="SUPFAM" id="SSF53448">
    <property type="entry name" value="Nucleotide-diphospho-sugar transferases"/>
    <property type="match status" value="1"/>
</dbReference>
<dbReference type="PANTHER" id="PTHR22916">
    <property type="entry name" value="GLYCOSYLTRANSFERASE"/>
    <property type="match status" value="1"/>
</dbReference>